<dbReference type="EC" id="1.-.-.-" evidence="3"/>
<dbReference type="GO" id="GO:0016491">
    <property type="term" value="F:oxidoreductase activity"/>
    <property type="evidence" value="ECO:0007669"/>
    <property type="project" value="UniProtKB-KW"/>
</dbReference>
<evidence type="ECO:0000256" key="2">
    <source>
        <dbReference type="ARBA" id="ARBA00023002"/>
    </source>
</evidence>
<accession>A0ABD5MW38</accession>
<dbReference type="PROSITE" id="PS00061">
    <property type="entry name" value="ADH_SHORT"/>
    <property type="match status" value="1"/>
</dbReference>
<reference evidence="3" key="1">
    <citation type="submission" date="2024-09" db="EMBL/GenBank/DDBJ databases">
        <authorList>
            <person name="Sun Q."/>
        </authorList>
    </citation>
    <scope>NUCLEOTIDE SEQUENCE [LARGE SCALE GENOMIC DNA]</scope>
    <source>
        <strain evidence="3">JCM 31273</strain>
    </source>
</reference>
<dbReference type="InterPro" id="IPR002347">
    <property type="entry name" value="SDR_fam"/>
</dbReference>
<dbReference type="Gene3D" id="3.40.50.720">
    <property type="entry name" value="NAD(P)-binding Rossmann-like Domain"/>
    <property type="match status" value="2"/>
</dbReference>
<dbReference type="GeneID" id="67212663"/>
<dbReference type="Proteomes" id="UP001589595">
    <property type="component" value="Unassembled WGS sequence"/>
</dbReference>
<dbReference type="SUPFAM" id="SSF51735">
    <property type="entry name" value="NAD(P)-binding Rossmann-fold domains"/>
    <property type="match status" value="1"/>
</dbReference>
<dbReference type="AlphaFoldDB" id="A0ABD5MW38"/>
<organism evidence="3 4">
    <name type="scientific">Halobaculum roseum</name>
    <dbReference type="NCBI Taxonomy" id="2175149"/>
    <lineage>
        <taxon>Archaea</taxon>
        <taxon>Methanobacteriati</taxon>
        <taxon>Methanobacteriota</taxon>
        <taxon>Stenosarchaea group</taxon>
        <taxon>Halobacteria</taxon>
        <taxon>Halobacteriales</taxon>
        <taxon>Haloferacaceae</taxon>
        <taxon>Halobaculum</taxon>
    </lineage>
</organism>
<dbReference type="InterPro" id="IPR020904">
    <property type="entry name" value="Sc_DH/Rdtase_CS"/>
</dbReference>
<comment type="similarity">
    <text evidence="1">Belongs to the short-chain dehydrogenases/reductases (SDR) family.</text>
</comment>
<name>A0ABD5MW38_9EURY</name>
<proteinExistence type="inferred from homology"/>
<comment type="caution">
    <text evidence="3">The sequence shown here is derived from an EMBL/GenBank/DDBJ whole genome shotgun (WGS) entry which is preliminary data.</text>
</comment>
<dbReference type="RefSeq" id="WP_222923942.1">
    <property type="nucleotide sequence ID" value="NZ_CP082288.1"/>
</dbReference>
<evidence type="ECO:0000256" key="1">
    <source>
        <dbReference type="ARBA" id="ARBA00006484"/>
    </source>
</evidence>
<dbReference type="InterPro" id="IPR036291">
    <property type="entry name" value="NAD(P)-bd_dom_sf"/>
</dbReference>
<keyword evidence="2 3" id="KW-0560">Oxidoreductase</keyword>
<keyword evidence="4" id="KW-1185">Reference proteome</keyword>
<dbReference type="EMBL" id="JBHMAJ010000011">
    <property type="protein sequence ID" value="MFB9826202.1"/>
    <property type="molecule type" value="Genomic_DNA"/>
</dbReference>
<dbReference type="PANTHER" id="PTHR44196">
    <property type="entry name" value="DEHYDROGENASE/REDUCTASE SDR FAMILY MEMBER 7B"/>
    <property type="match status" value="1"/>
</dbReference>
<evidence type="ECO:0000313" key="4">
    <source>
        <dbReference type="Proteomes" id="UP001589595"/>
    </source>
</evidence>
<dbReference type="PRINTS" id="PR00081">
    <property type="entry name" value="GDHRDH"/>
</dbReference>
<dbReference type="Pfam" id="PF00106">
    <property type="entry name" value="adh_short"/>
    <property type="match status" value="1"/>
</dbReference>
<dbReference type="PANTHER" id="PTHR44196:SF1">
    <property type="entry name" value="DEHYDROGENASE_REDUCTASE SDR FAMILY MEMBER 7B"/>
    <property type="match status" value="1"/>
</dbReference>
<evidence type="ECO:0000313" key="3">
    <source>
        <dbReference type="EMBL" id="MFB9826202.1"/>
    </source>
</evidence>
<sequence>MTRTDRSRVVAVTGANEGIGHGIAAALLADGDRVAVLEVNGAGVDALQAIHGDAVRYHECDVTDDDSVLSAIGAVRTMRAVLPEMLKRDAGTVHTVSSGAGIVGHPLLSGYASTKGALEALVRSVRSELRHTNVAVTLMHPPLTNTRSAAEIGYPESLLADPDEVGRKLARKVDRTDAVIYADWRTRLGIALSRRFPSLVDRGTARFVEEAE</sequence>
<protein>
    <submittedName>
        <fullName evidence="3">SDR family NAD(P)-dependent oxidoreductase</fullName>
        <ecNumber evidence="3">1.-.-.-</ecNumber>
    </submittedName>
</protein>
<gene>
    <name evidence="3" type="ORF">ACFFOL_18690</name>
</gene>